<dbReference type="GO" id="GO:0046872">
    <property type="term" value="F:metal ion binding"/>
    <property type="evidence" value="ECO:0007669"/>
    <property type="project" value="UniProtKB-KW"/>
</dbReference>
<dbReference type="GO" id="GO:0004222">
    <property type="term" value="F:metalloendopeptidase activity"/>
    <property type="evidence" value="ECO:0007669"/>
    <property type="project" value="InterPro"/>
</dbReference>
<accession>A0A0F9H166</accession>
<dbReference type="InterPro" id="IPR051156">
    <property type="entry name" value="Mito/Outer_Membr_Metalloprot"/>
</dbReference>
<keyword evidence="7" id="KW-0812">Transmembrane</keyword>
<dbReference type="AlphaFoldDB" id="A0A0F9H166"/>
<dbReference type="CDD" id="cd07333">
    <property type="entry name" value="M48C_bepA_like"/>
    <property type="match status" value="1"/>
</dbReference>
<organism evidence="9">
    <name type="scientific">marine sediment metagenome</name>
    <dbReference type="NCBI Taxonomy" id="412755"/>
    <lineage>
        <taxon>unclassified sequences</taxon>
        <taxon>metagenomes</taxon>
        <taxon>ecological metagenomes</taxon>
    </lineage>
</organism>
<feature type="transmembrane region" description="Helical" evidence="7">
    <location>
        <begin position="27"/>
        <end position="45"/>
    </location>
</feature>
<feature type="non-terminal residue" evidence="9">
    <location>
        <position position="431"/>
    </location>
</feature>
<name>A0A0F9H166_9ZZZZ</name>
<keyword evidence="4" id="KW-0378">Hydrolase</keyword>
<dbReference type="GO" id="GO:0051603">
    <property type="term" value="P:proteolysis involved in protein catabolic process"/>
    <property type="evidence" value="ECO:0007669"/>
    <property type="project" value="TreeGrafter"/>
</dbReference>
<evidence type="ECO:0000256" key="4">
    <source>
        <dbReference type="ARBA" id="ARBA00022801"/>
    </source>
</evidence>
<keyword evidence="7" id="KW-1133">Transmembrane helix</keyword>
<evidence type="ECO:0000256" key="1">
    <source>
        <dbReference type="ARBA" id="ARBA00001947"/>
    </source>
</evidence>
<evidence type="ECO:0000259" key="8">
    <source>
        <dbReference type="Pfam" id="PF01435"/>
    </source>
</evidence>
<reference evidence="9" key="1">
    <citation type="journal article" date="2015" name="Nature">
        <title>Complex archaea that bridge the gap between prokaryotes and eukaryotes.</title>
        <authorList>
            <person name="Spang A."/>
            <person name="Saw J.H."/>
            <person name="Jorgensen S.L."/>
            <person name="Zaremba-Niedzwiedzka K."/>
            <person name="Martijn J."/>
            <person name="Lind A.E."/>
            <person name="van Eijk R."/>
            <person name="Schleper C."/>
            <person name="Guy L."/>
            <person name="Ettema T.J."/>
        </authorList>
    </citation>
    <scope>NUCLEOTIDE SEQUENCE</scope>
</reference>
<dbReference type="InterPro" id="IPR001915">
    <property type="entry name" value="Peptidase_M48"/>
</dbReference>
<evidence type="ECO:0000256" key="5">
    <source>
        <dbReference type="ARBA" id="ARBA00022833"/>
    </source>
</evidence>
<evidence type="ECO:0000256" key="7">
    <source>
        <dbReference type="SAM" id="Phobius"/>
    </source>
</evidence>
<evidence type="ECO:0000313" key="9">
    <source>
        <dbReference type="EMBL" id="KKL96711.1"/>
    </source>
</evidence>
<comment type="caution">
    <text evidence="9">The sequence shown here is derived from an EMBL/GenBank/DDBJ whole genome shotgun (WGS) entry which is preliminary data.</text>
</comment>
<dbReference type="EMBL" id="LAZR01018360">
    <property type="protein sequence ID" value="KKL96711.1"/>
    <property type="molecule type" value="Genomic_DNA"/>
</dbReference>
<evidence type="ECO:0000256" key="6">
    <source>
        <dbReference type="ARBA" id="ARBA00023049"/>
    </source>
</evidence>
<dbReference type="Pfam" id="PF01435">
    <property type="entry name" value="Peptidase_M48"/>
    <property type="match status" value="1"/>
</dbReference>
<evidence type="ECO:0000256" key="2">
    <source>
        <dbReference type="ARBA" id="ARBA00022670"/>
    </source>
</evidence>
<dbReference type="PANTHER" id="PTHR22726">
    <property type="entry name" value="METALLOENDOPEPTIDASE OMA1"/>
    <property type="match status" value="1"/>
</dbReference>
<evidence type="ECO:0000256" key="3">
    <source>
        <dbReference type="ARBA" id="ARBA00022723"/>
    </source>
</evidence>
<keyword evidence="6" id="KW-0482">Metalloprotease</keyword>
<dbReference type="Gene3D" id="3.30.2010.10">
    <property type="entry name" value="Metalloproteases ('zincins'), catalytic domain"/>
    <property type="match status" value="1"/>
</dbReference>
<keyword evidence="2" id="KW-0645">Protease</keyword>
<dbReference type="GO" id="GO:0016020">
    <property type="term" value="C:membrane"/>
    <property type="evidence" value="ECO:0007669"/>
    <property type="project" value="TreeGrafter"/>
</dbReference>
<feature type="domain" description="Peptidase M48" evidence="8">
    <location>
        <begin position="89"/>
        <end position="268"/>
    </location>
</feature>
<keyword evidence="7" id="KW-0472">Membrane</keyword>
<protein>
    <recommendedName>
        <fullName evidence="8">Peptidase M48 domain-containing protein</fullName>
    </recommendedName>
</protein>
<gene>
    <name evidence="9" type="ORF">LCGC14_1841760</name>
</gene>
<sequence length="431" mass="48464">MKSDPGTAFNFTREFIKIIIRFDWKRLLLYTLTAFTLITGITLGGCATNPATGEIQLQLYSEAQEIEIGKKSDEDIVGSLGLYNDKDLKKYIEKLGLELAAESERPHLPWTFRLVDDPAVNAFALPGGYIYVTRGILTYLNNEAELVGVIGHEIGHVTAKHSIQQMSNQQLIQFGFGLGRAILPKLEGLRRLAGMGLGLMMLQFSREDENQADELGLRYMVRTEYDPRQLASVMTMLDGVTQAGNGGRVPVWLSTHPDPGNRRERILRRVDAMDAGSMGTTINRYEFLDQVDGMVFGPNPREGFFKENRFYHPDLKFFFEFPRDWETSNLKQAVVGVSPDQYAVIQIMITDKKTIKEAADEFFGQEGLSAEQPKIGKTNGMPEISGVFTVPTQRVVLQGFAAFIAYKKNTYQILGYTTEEKWPEFEPAITA</sequence>
<keyword evidence="3" id="KW-0479">Metal-binding</keyword>
<dbReference type="PANTHER" id="PTHR22726:SF1">
    <property type="entry name" value="METALLOENDOPEPTIDASE OMA1, MITOCHONDRIAL"/>
    <property type="match status" value="1"/>
</dbReference>
<keyword evidence="5" id="KW-0862">Zinc</keyword>
<proteinExistence type="predicted"/>
<comment type="cofactor">
    <cofactor evidence="1">
        <name>Zn(2+)</name>
        <dbReference type="ChEBI" id="CHEBI:29105"/>
    </cofactor>
</comment>